<dbReference type="AlphaFoldDB" id="A0A1M3L276"/>
<evidence type="ECO:0000313" key="2">
    <source>
        <dbReference type="Proteomes" id="UP000184233"/>
    </source>
</evidence>
<comment type="caution">
    <text evidence="1">The sequence shown here is derived from an EMBL/GenBank/DDBJ whole genome shotgun (WGS) entry which is preliminary data.</text>
</comment>
<gene>
    <name evidence="1" type="ORF">BGO89_02500</name>
</gene>
<dbReference type="STRING" id="1895771.BGO89_02500"/>
<organism evidence="1 2">
    <name type="scientific">Candidatus Kapaibacterium thiocyanatum</name>
    <dbReference type="NCBI Taxonomy" id="1895771"/>
    <lineage>
        <taxon>Bacteria</taxon>
        <taxon>Pseudomonadati</taxon>
        <taxon>Candidatus Kapaibacteriota</taxon>
        <taxon>Candidatus Kapaibacteriia</taxon>
        <taxon>Candidatus Kapaibacteriales</taxon>
        <taxon>Candidatus Kapaibacteriaceae</taxon>
        <taxon>Candidatus Kapaibacterium</taxon>
    </lineage>
</organism>
<protein>
    <submittedName>
        <fullName evidence="1">Uncharacterized protein</fullName>
    </submittedName>
</protein>
<proteinExistence type="predicted"/>
<dbReference type="EMBL" id="MKVH01000013">
    <property type="protein sequence ID" value="OJX59307.1"/>
    <property type="molecule type" value="Genomic_DNA"/>
</dbReference>
<name>A0A1M3L276_9BACT</name>
<dbReference type="Proteomes" id="UP000184233">
    <property type="component" value="Unassembled WGS sequence"/>
</dbReference>
<sequence>MASASHGECRATSGSATRRIRTCSHLADRYKVTIGRGFGDEDLTASFHDGDLAYYGEGEDIAAETGFPPGLQFRQSLYSWSQGPLTNVILVRTSITNTTASLYLPAKVFEEAAVTRAIALAEAARTVLSSIVSISDENISSVTISGMGVAPKPIRGAWRIGIDDDRDDRWRVSIHDAAGILQPTATHTFDTPFAGPSLQPGGYVATLQRRASVIRKIVLGVP</sequence>
<accession>A0A1M3L276</accession>
<evidence type="ECO:0000313" key="1">
    <source>
        <dbReference type="EMBL" id="OJX59307.1"/>
    </source>
</evidence>
<reference evidence="1 2" key="1">
    <citation type="submission" date="2016-09" db="EMBL/GenBank/DDBJ databases">
        <title>Genome-resolved meta-omics ties microbial dynamics to process performance in biotechnology for thiocyanate degradation.</title>
        <authorList>
            <person name="Kantor R.S."/>
            <person name="Huddy R.J."/>
            <person name="Iyer R."/>
            <person name="Thomas B.C."/>
            <person name="Brown C.T."/>
            <person name="Anantharaman K."/>
            <person name="Tringe S."/>
            <person name="Hettich R.L."/>
            <person name="Harrison S.T."/>
            <person name="Banfield J.F."/>
        </authorList>
    </citation>
    <scope>NUCLEOTIDE SEQUENCE [LARGE SCALE GENOMIC DNA]</scope>
    <source>
        <strain evidence="1">59-99</strain>
    </source>
</reference>